<proteinExistence type="predicted"/>
<protein>
    <submittedName>
        <fullName evidence="2">Uncharacterized protein</fullName>
    </submittedName>
</protein>
<evidence type="ECO:0000313" key="2">
    <source>
        <dbReference type="EMBL" id="SHF14268.1"/>
    </source>
</evidence>
<sequence length="173" mass="19926">MDKLNKNKNFEVPDGYFDTLSSDIMKKIAKEDFSMPPNEGFKVPDGYFETFNARLSGQLENIQAEEIKVIPLKSYKKHLYAAASVAAVVLLFILVQFNNDKTPSYSDLANSDIEQYFEFNDLELSSYDLAEILPIHDLDLNDILESRLDNDNIIDYLDSHIEDFEELNMHNDD</sequence>
<accession>A0A1M4Z8J7</accession>
<evidence type="ECO:0000313" key="3">
    <source>
        <dbReference type="Proteomes" id="UP000184406"/>
    </source>
</evidence>
<dbReference type="OrthoDB" id="981524at2"/>
<dbReference type="AlphaFoldDB" id="A0A1M4Z8J7"/>
<keyword evidence="1" id="KW-0472">Membrane</keyword>
<name>A0A1M4Z8J7_9FLAO</name>
<gene>
    <name evidence="2" type="ORF">SAMN03080594_102734</name>
</gene>
<keyword evidence="3" id="KW-1185">Reference proteome</keyword>
<keyword evidence="1" id="KW-0812">Transmembrane</keyword>
<reference evidence="3" key="1">
    <citation type="submission" date="2016-11" db="EMBL/GenBank/DDBJ databases">
        <authorList>
            <person name="Varghese N."/>
            <person name="Submissions S."/>
        </authorList>
    </citation>
    <scope>NUCLEOTIDE SEQUENCE [LARGE SCALE GENOMIC DNA]</scope>
    <source>
        <strain evidence="3">DSM 17539</strain>
    </source>
</reference>
<organism evidence="2 3">
    <name type="scientific">Arenibacter palladensis</name>
    <dbReference type="NCBI Taxonomy" id="237373"/>
    <lineage>
        <taxon>Bacteria</taxon>
        <taxon>Pseudomonadati</taxon>
        <taxon>Bacteroidota</taxon>
        <taxon>Flavobacteriia</taxon>
        <taxon>Flavobacteriales</taxon>
        <taxon>Flavobacteriaceae</taxon>
        <taxon>Arenibacter</taxon>
    </lineage>
</organism>
<feature type="transmembrane region" description="Helical" evidence="1">
    <location>
        <begin position="78"/>
        <end position="97"/>
    </location>
</feature>
<dbReference type="Proteomes" id="UP000184406">
    <property type="component" value="Unassembled WGS sequence"/>
</dbReference>
<dbReference type="EMBL" id="FQUX01000002">
    <property type="protein sequence ID" value="SHF14268.1"/>
    <property type="molecule type" value="Genomic_DNA"/>
</dbReference>
<dbReference type="RefSeq" id="WP_072861525.1">
    <property type="nucleotide sequence ID" value="NZ_FQUX01000002.1"/>
</dbReference>
<keyword evidence="1" id="KW-1133">Transmembrane helix</keyword>
<evidence type="ECO:0000256" key="1">
    <source>
        <dbReference type="SAM" id="Phobius"/>
    </source>
</evidence>